<gene>
    <name evidence="3" type="ORF">SETIT_5G008600v2</name>
</gene>
<feature type="region of interest" description="Disordered" evidence="2">
    <location>
        <begin position="223"/>
        <end position="333"/>
    </location>
</feature>
<dbReference type="GO" id="GO:0009910">
    <property type="term" value="P:negative regulation of flower development"/>
    <property type="evidence" value="ECO:0007669"/>
    <property type="project" value="InterPro"/>
</dbReference>
<dbReference type="InterPro" id="IPR034583">
    <property type="entry name" value="EMF1"/>
</dbReference>
<sequence length="1098" mass="121476">METAAQTHGTEAMEEPRLLSTVAEPDGRPAELECDHFSMRGYVALHQKKDPKLCSLRIFCNQQQYDEHNNNSSPLLVAKYQRWNCSNCLDRVKNSGHRTTSETVPMQQDGTNDDCSISIIRTLPYSVGSRRLFSCTRQSSQGNDADQSNVSKSVQECNSKCSSPSDNKAVTAVNVPATSAENNVPDTFVEKSIPDTKDLQGSPNNLVVQEDILNDVSMDITDLPDDPQMISSKEGNGTQIPCSPKPCEVPTEDENRTVQDVPDVDCNESSVHEPVSGHKGSKSSSGQKSNQVRNQGPRRAAPKRNVGSDGKKKKSKSTDLADISDLKFSQRKPKKTRLISEIINTKTESSADDTEADHAKTGDICESDKSKMPLEAGKDNDTPVSNQKVCEIQSTAVKNKAELRGLENVDDGSSLMNWLKKTHKKVRTEKRDSAHKNFGSSAVSNSNPDMPASSDMCHDSIPSVGDLGQENVLSTTSAKHRNENTQNKNMEQNMQKADDLCRNESEKLKRRFLSNGKSPILLKRKVLSPAISCDKNTENSTIKRSMLRTDDLCQVESEGTVQRCLAKVSLGKGKIQNVSGLHKQNIPKNKKKRRLEVHEKQTVIDDIPMDIVELLARNQHERQLMTDTDSTLPKIAAVDCAEIADKYGPTDASTVLDTNFQKSLASESKQKSLQGRASSSTEAANVLLQDLHRQKSSQCHAASSTEIPNSHRPELHMQNSLQVHALPITGSFNVYPPELRMPDILECTQEQQTDICRDEEVTIACTSPIFSHHQHIAEVPTQSWSKKGEKKLMWDSFKTASRNSPTSTYGFQFRNRIREVDSTPIPAYGASNDYATHQPVIAAVDQYTKEAVNQVQPRSAPSTSLTMEVGRPYDHRIAGHSGLYPKEPMPATHLLRLMDSSTSQGFTNYQRANRRQIELRTQNLSSQYAQHNHYNASPSTSHGSHLTEKVPLTLQDLARHQVEKNLHRPLRPHPRVGVLGSLLQQDIANWSESCGTQSGHRLGVSKGTTSFDMNRTGNYETLSSGMFSAGWNALQLGSGTSAANPEHPLPRYGVSQPWAGGTGKTPLDKLVRKDICQTNRNPADFTVISDKNEYMINL</sequence>
<feature type="region of interest" description="Disordered" evidence="2">
    <location>
        <begin position="425"/>
        <end position="450"/>
    </location>
</feature>
<dbReference type="AlphaFoldDB" id="A0A368R1Q2"/>
<feature type="coiled-coil region" evidence="1">
    <location>
        <begin position="480"/>
        <end position="507"/>
    </location>
</feature>
<dbReference type="GO" id="GO:0045892">
    <property type="term" value="P:negative regulation of DNA-templated transcription"/>
    <property type="evidence" value="ECO:0007669"/>
    <property type="project" value="InterPro"/>
</dbReference>
<dbReference type="OrthoDB" id="754229at2759"/>
<reference evidence="3" key="1">
    <citation type="journal article" date="2012" name="Nat. Biotechnol.">
        <title>Reference genome sequence of the model plant Setaria.</title>
        <authorList>
            <person name="Bennetzen J.L."/>
            <person name="Schmutz J."/>
            <person name="Wang H."/>
            <person name="Percifield R."/>
            <person name="Hawkins J."/>
            <person name="Pontaroli A.C."/>
            <person name="Estep M."/>
            <person name="Feng L."/>
            <person name="Vaughn J.N."/>
            <person name="Grimwood J."/>
            <person name="Jenkins J."/>
            <person name="Barry K."/>
            <person name="Lindquist E."/>
            <person name="Hellsten U."/>
            <person name="Deshpande S."/>
            <person name="Wang X."/>
            <person name="Wu X."/>
            <person name="Mitros T."/>
            <person name="Triplett J."/>
            <person name="Yang X."/>
            <person name="Ye C.Y."/>
            <person name="Mauro-Herrera M."/>
            <person name="Wang L."/>
            <person name="Li P."/>
            <person name="Sharma M."/>
            <person name="Sharma R."/>
            <person name="Ronald P.C."/>
            <person name="Panaud O."/>
            <person name="Kellogg E.A."/>
            <person name="Brutnell T.P."/>
            <person name="Doust A.N."/>
            <person name="Tuskan G.A."/>
            <person name="Rokhsar D."/>
            <person name="Devos K.M."/>
        </authorList>
    </citation>
    <scope>NUCLEOTIDE SEQUENCE [LARGE SCALE GENOMIC DNA]</scope>
    <source>
        <strain evidence="3">Yugu1</strain>
    </source>
</reference>
<dbReference type="EMBL" id="CM003532">
    <property type="protein sequence ID" value="RCV23469.1"/>
    <property type="molecule type" value="Genomic_DNA"/>
</dbReference>
<evidence type="ECO:0008006" key="4">
    <source>
        <dbReference type="Google" id="ProtNLM"/>
    </source>
</evidence>
<protein>
    <recommendedName>
        <fullName evidence="4">Embryonic flower 1-like protein</fullName>
    </recommendedName>
</protein>
<evidence type="ECO:0000313" key="3">
    <source>
        <dbReference type="EMBL" id="RCV23470.1"/>
    </source>
</evidence>
<evidence type="ECO:0000256" key="2">
    <source>
        <dbReference type="SAM" id="MobiDB-lite"/>
    </source>
</evidence>
<dbReference type="EMBL" id="CM003532">
    <property type="protein sequence ID" value="RCV23470.1"/>
    <property type="molecule type" value="Genomic_DNA"/>
</dbReference>
<keyword evidence="1" id="KW-0175">Coiled coil</keyword>
<evidence type="ECO:0000256" key="1">
    <source>
        <dbReference type="SAM" id="Coils"/>
    </source>
</evidence>
<dbReference type="KEGG" id="sita:101769360"/>
<dbReference type="STRING" id="4555.A0A368R1Q2"/>
<dbReference type="PANTHER" id="PTHR35504">
    <property type="entry name" value="PROTEIN EMBRYONIC FLOWER 1"/>
    <property type="match status" value="1"/>
</dbReference>
<dbReference type="GO" id="GO:0048367">
    <property type="term" value="P:shoot system development"/>
    <property type="evidence" value="ECO:0007669"/>
    <property type="project" value="InterPro"/>
</dbReference>
<feature type="compositionally biased region" description="Polar residues" evidence="2">
    <location>
        <begin position="438"/>
        <end position="448"/>
    </location>
</feature>
<proteinExistence type="predicted"/>
<organism evidence="3">
    <name type="scientific">Setaria italica</name>
    <name type="common">Foxtail millet</name>
    <name type="synonym">Panicum italicum</name>
    <dbReference type="NCBI Taxonomy" id="4555"/>
    <lineage>
        <taxon>Eukaryota</taxon>
        <taxon>Viridiplantae</taxon>
        <taxon>Streptophyta</taxon>
        <taxon>Embryophyta</taxon>
        <taxon>Tracheophyta</taxon>
        <taxon>Spermatophyta</taxon>
        <taxon>Magnoliopsida</taxon>
        <taxon>Liliopsida</taxon>
        <taxon>Poales</taxon>
        <taxon>Poaceae</taxon>
        <taxon>PACMAD clade</taxon>
        <taxon>Panicoideae</taxon>
        <taxon>Panicodae</taxon>
        <taxon>Paniceae</taxon>
        <taxon>Cenchrinae</taxon>
        <taxon>Setaria</taxon>
    </lineage>
</organism>
<name>A0A368R1Q2_SETIT</name>
<reference evidence="3" key="2">
    <citation type="submission" date="2015-07" db="EMBL/GenBank/DDBJ databases">
        <authorList>
            <person name="Noorani M."/>
        </authorList>
    </citation>
    <scope>NUCLEOTIDE SEQUENCE</scope>
    <source>
        <strain evidence="3">Yugu1</strain>
    </source>
</reference>
<feature type="compositionally biased region" description="Basic and acidic residues" evidence="2">
    <location>
        <begin position="356"/>
        <end position="381"/>
    </location>
</feature>
<feature type="region of interest" description="Disordered" evidence="2">
    <location>
        <begin position="347"/>
        <end position="384"/>
    </location>
</feature>
<feature type="compositionally biased region" description="Polar residues" evidence="2">
    <location>
        <begin position="229"/>
        <end position="241"/>
    </location>
</feature>
<dbReference type="PANTHER" id="PTHR35504:SF1">
    <property type="entry name" value="PROTEIN EMBRYONIC FLOWER 1"/>
    <property type="match status" value="1"/>
</dbReference>
<accession>A0A368R1Q2</accession>